<proteinExistence type="predicted"/>
<organism evidence="1 2">
    <name type="scientific">Trinickia violacea</name>
    <dbReference type="NCBI Taxonomy" id="2571746"/>
    <lineage>
        <taxon>Bacteria</taxon>
        <taxon>Pseudomonadati</taxon>
        <taxon>Pseudomonadota</taxon>
        <taxon>Betaproteobacteria</taxon>
        <taxon>Burkholderiales</taxon>
        <taxon>Burkholderiaceae</taxon>
        <taxon>Trinickia</taxon>
    </lineage>
</organism>
<dbReference type="Gene3D" id="3.30.429.10">
    <property type="entry name" value="Macrophage Migration Inhibitory Factor"/>
    <property type="match status" value="1"/>
</dbReference>
<dbReference type="AlphaFoldDB" id="A0A4P8IIG1"/>
<dbReference type="Proteomes" id="UP000298656">
    <property type="component" value="Chromosome 1"/>
</dbReference>
<dbReference type="OrthoDB" id="1438441at2"/>
<reference evidence="1 2" key="1">
    <citation type="submission" date="2019-05" db="EMBL/GenBank/DDBJ databases">
        <title>Burkholderia sp. DHOD12, isolated from subtropical forest soil.</title>
        <authorList>
            <person name="Gao Z.-H."/>
            <person name="Qiu L.-H."/>
        </authorList>
    </citation>
    <scope>NUCLEOTIDE SEQUENCE [LARGE SCALE GENOMIC DNA]</scope>
    <source>
        <strain evidence="1 2">DHOD12</strain>
    </source>
</reference>
<sequence length="141" mass="15025">MPITLTVPEGLLSPEAEARAFSQLTEALLKVNQLDGNPFMEPNVVGTLNVLPKQHVFSGGKPAPAVFIELKLPPIALATPEAKQAFTEAATSILEKAAEGRVKRDHIWTNVVYAAEGAWGIGGRAYSNSELVDAIQHAAAR</sequence>
<dbReference type="EMBL" id="CP040077">
    <property type="protein sequence ID" value="QCP47946.1"/>
    <property type="molecule type" value="Genomic_DNA"/>
</dbReference>
<evidence type="ECO:0000313" key="1">
    <source>
        <dbReference type="EMBL" id="QCP47946.1"/>
    </source>
</evidence>
<evidence type="ECO:0000313" key="2">
    <source>
        <dbReference type="Proteomes" id="UP000298656"/>
    </source>
</evidence>
<keyword evidence="2" id="KW-1185">Reference proteome</keyword>
<gene>
    <name evidence="1" type="ORF">FAZ95_01370</name>
</gene>
<dbReference type="RefSeq" id="WP_137330788.1">
    <property type="nucleotide sequence ID" value="NZ_CP040077.1"/>
</dbReference>
<dbReference type="KEGG" id="tvl:FAZ95_01370"/>
<accession>A0A4P8IIG1</accession>
<protein>
    <submittedName>
        <fullName evidence="1">Tautomerase enzyme</fullName>
    </submittedName>
</protein>
<dbReference type="InterPro" id="IPR014347">
    <property type="entry name" value="Tautomerase/MIF_sf"/>
</dbReference>
<name>A0A4P8IIG1_9BURK</name>